<dbReference type="Proteomes" id="UP000503349">
    <property type="component" value="Chromosome 9"/>
</dbReference>
<name>A0A6G1PVK1_CHAAH</name>
<organism evidence="2 3">
    <name type="scientific">Channa argus</name>
    <name type="common">Northern snakehead</name>
    <name type="synonym">Ophicephalus argus</name>
    <dbReference type="NCBI Taxonomy" id="215402"/>
    <lineage>
        <taxon>Eukaryota</taxon>
        <taxon>Metazoa</taxon>
        <taxon>Chordata</taxon>
        <taxon>Craniata</taxon>
        <taxon>Vertebrata</taxon>
        <taxon>Euteleostomi</taxon>
        <taxon>Actinopterygii</taxon>
        <taxon>Neopterygii</taxon>
        <taxon>Teleostei</taxon>
        <taxon>Neoteleostei</taxon>
        <taxon>Acanthomorphata</taxon>
        <taxon>Anabantaria</taxon>
        <taxon>Anabantiformes</taxon>
        <taxon>Channoidei</taxon>
        <taxon>Channidae</taxon>
        <taxon>Channa</taxon>
    </lineage>
</organism>
<feature type="compositionally biased region" description="Basic residues" evidence="1">
    <location>
        <begin position="19"/>
        <end position="31"/>
    </location>
</feature>
<protein>
    <submittedName>
        <fullName evidence="2">Uncharacterized protein</fullName>
    </submittedName>
</protein>
<dbReference type="EMBL" id="CM015720">
    <property type="protein sequence ID" value="KAF3694267.1"/>
    <property type="molecule type" value="Genomic_DNA"/>
</dbReference>
<evidence type="ECO:0000256" key="1">
    <source>
        <dbReference type="SAM" id="MobiDB-lite"/>
    </source>
</evidence>
<dbReference type="AlphaFoldDB" id="A0A6G1PVK1"/>
<reference evidence="3" key="2">
    <citation type="submission" date="2019-02" db="EMBL/GenBank/DDBJ databases">
        <title>Opniocepnalus argus Var Kimnra genome.</title>
        <authorList>
            <person name="Zhou C."/>
            <person name="Xiao S."/>
        </authorList>
    </citation>
    <scope>NUCLEOTIDE SEQUENCE [LARGE SCALE GENOMIC DNA]</scope>
</reference>
<accession>A0A6G1PVK1</accession>
<keyword evidence="3" id="KW-1185">Reference proteome</keyword>
<proteinExistence type="predicted"/>
<evidence type="ECO:0000313" key="3">
    <source>
        <dbReference type="Proteomes" id="UP000503349"/>
    </source>
</evidence>
<gene>
    <name evidence="2" type="ORF">EXN66_Car009943</name>
</gene>
<reference evidence="2 3" key="1">
    <citation type="submission" date="2019-02" db="EMBL/GenBank/DDBJ databases">
        <title>Opniocepnalus argus genome.</title>
        <authorList>
            <person name="Zhou C."/>
            <person name="Xiao S."/>
        </authorList>
    </citation>
    <scope>NUCLEOTIDE SEQUENCE [LARGE SCALE GENOMIC DNA]</scope>
    <source>
        <strain evidence="2">OARG1902GOOAL</strain>
        <tissue evidence="2">Muscle</tissue>
    </source>
</reference>
<feature type="region of interest" description="Disordered" evidence="1">
    <location>
        <begin position="1"/>
        <end position="31"/>
    </location>
</feature>
<evidence type="ECO:0000313" key="2">
    <source>
        <dbReference type="EMBL" id="KAF3694267.1"/>
    </source>
</evidence>
<sequence>MRMLINREQMSLEQTHHPTPSKKQRRKKTKHKKINIQFVFRLNPDEDDRKERKR</sequence>